<dbReference type="Proteomes" id="UP000229749">
    <property type="component" value="Unassembled WGS sequence"/>
</dbReference>
<dbReference type="SUPFAM" id="SSF49503">
    <property type="entry name" value="Cupredoxins"/>
    <property type="match status" value="1"/>
</dbReference>
<accession>A0A2M7XHL5</accession>
<comment type="caution">
    <text evidence="2">The sequence shown here is derived from an EMBL/GenBank/DDBJ whole genome shotgun (WGS) entry which is preliminary data.</text>
</comment>
<dbReference type="AlphaFoldDB" id="A0A2M7XHL5"/>
<name>A0A2M7XHL5_9BACT</name>
<sequence>MIIISMFQRLFFVFLIALFILGGNSIHPSSALAESTVALTGVQSGDLIRGESFSAVYYLGEDGFRYVFPNDKTYFTWYENFDDVKWLSDADLGTIQIGGNVTYRPGSKMIKINSDPKTYAIGKNGSLHWINSEEVAKTLYGNDWNQKIDDVPDGFFSNYSTSENSTIEDASTFDITYVESQSPTINVDKSLEEPTVITISDSNYSSDLVTIQSGEVIRFENKGTTKHTATADDLSWGTGTIESGSGYNRYFNTKGTYTYFDSYNSNLTGTIIVE</sequence>
<dbReference type="Pfam" id="PF13473">
    <property type="entry name" value="Cupredoxin_1"/>
    <property type="match status" value="1"/>
</dbReference>
<organism evidence="2 3">
    <name type="scientific">Candidatus Uhrbacteria bacterium CG_4_9_14_3_um_filter_36_7</name>
    <dbReference type="NCBI Taxonomy" id="1975033"/>
    <lineage>
        <taxon>Bacteria</taxon>
        <taxon>Candidatus Uhriibacteriota</taxon>
    </lineage>
</organism>
<reference evidence="3" key="1">
    <citation type="submission" date="2017-09" db="EMBL/GenBank/DDBJ databases">
        <title>Depth-based differentiation of microbial function through sediment-hosted aquifers and enrichment of novel symbionts in the deep terrestrial subsurface.</title>
        <authorList>
            <person name="Probst A.J."/>
            <person name="Ladd B."/>
            <person name="Jarett J.K."/>
            <person name="Geller-Mcgrath D.E."/>
            <person name="Sieber C.M.K."/>
            <person name="Emerson J.B."/>
            <person name="Anantharaman K."/>
            <person name="Thomas B.C."/>
            <person name="Malmstrom R."/>
            <person name="Stieglmeier M."/>
            <person name="Klingl A."/>
            <person name="Woyke T."/>
            <person name="Ryan C.M."/>
            <person name="Banfield J.F."/>
        </authorList>
    </citation>
    <scope>NUCLEOTIDE SEQUENCE [LARGE SCALE GENOMIC DNA]</scope>
</reference>
<evidence type="ECO:0000313" key="3">
    <source>
        <dbReference type="Proteomes" id="UP000229749"/>
    </source>
</evidence>
<dbReference type="InterPro" id="IPR052721">
    <property type="entry name" value="ET_Amicyanin"/>
</dbReference>
<feature type="domain" description="EfeO-type cupredoxin-like" evidence="1">
    <location>
        <begin position="192"/>
        <end position="273"/>
    </location>
</feature>
<gene>
    <name evidence="2" type="ORF">CO172_02680</name>
</gene>
<dbReference type="PANTHER" id="PTHR36507:SF1">
    <property type="entry name" value="BLL1555 PROTEIN"/>
    <property type="match status" value="1"/>
</dbReference>
<dbReference type="InterPro" id="IPR008972">
    <property type="entry name" value="Cupredoxin"/>
</dbReference>
<dbReference type="InterPro" id="IPR028096">
    <property type="entry name" value="EfeO_Cupredoxin"/>
</dbReference>
<evidence type="ECO:0000313" key="2">
    <source>
        <dbReference type="EMBL" id="PJA47206.1"/>
    </source>
</evidence>
<proteinExistence type="predicted"/>
<evidence type="ECO:0000259" key="1">
    <source>
        <dbReference type="Pfam" id="PF13473"/>
    </source>
</evidence>
<dbReference type="Gene3D" id="2.60.40.420">
    <property type="entry name" value="Cupredoxins - blue copper proteins"/>
    <property type="match status" value="1"/>
</dbReference>
<dbReference type="EMBL" id="PFWS01000042">
    <property type="protein sequence ID" value="PJA47206.1"/>
    <property type="molecule type" value="Genomic_DNA"/>
</dbReference>
<dbReference type="PANTHER" id="PTHR36507">
    <property type="entry name" value="BLL1555 PROTEIN"/>
    <property type="match status" value="1"/>
</dbReference>
<protein>
    <recommendedName>
        <fullName evidence="1">EfeO-type cupredoxin-like domain-containing protein</fullName>
    </recommendedName>
</protein>